<dbReference type="OrthoDB" id="6898175at2"/>
<proteinExistence type="inferred from homology"/>
<dbReference type="SUPFAM" id="SSF140566">
    <property type="entry name" value="FlgN-like"/>
    <property type="match status" value="1"/>
</dbReference>
<comment type="similarity">
    <text evidence="2">Belongs to the FlgN family.</text>
</comment>
<evidence type="ECO:0000313" key="6">
    <source>
        <dbReference type="Proteomes" id="UP000243629"/>
    </source>
</evidence>
<gene>
    <name evidence="5" type="ORF">SAMN05216217_101402</name>
</gene>
<evidence type="ECO:0000256" key="3">
    <source>
        <dbReference type="ARBA" id="ARBA00022795"/>
    </source>
</evidence>
<protein>
    <submittedName>
        <fullName evidence="5">Flagella synthesis protein FlgN</fullName>
    </submittedName>
</protein>
<reference evidence="6" key="1">
    <citation type="submission" date="2016-10" db="EMBL/GenBank/DDBJ databases">
        <authorList>
            <person name="Varghese N."/>
            <person name="Submissions S."/>
        </authorList>
    </citation>
    <scope>NUCLEOTIDE SEQUENCE [LARGE SCALE GENOMIC DNA]</scope>
    <source>
        <strain evidence="6">DSM 24213</strain>
    </source>
</reference>
<keyword evidence="5" id="KW-0969">Cilium</keyword>
<keyword evidence="6" id="KW-1185">Reference proteome</keyword>
<dbReference type="GO" id="GO:0044780">
    <property type="term" value="P:bacterial-type flagellum assembly"/>
    <property type="evidence" value="ECO:0007669"/>
    <property type="project" value="InterPro"/>
</dbReference>
<dbReference type="Proteomes" id="UP000243629">
    <property type="component" value="Unassembled WGS sequence"/>
</dbReference>
<accession>A0A1I4NLC5</accession>
<dbReference type="Pfam" id="PF05130">
    <property type="entry name" value="FlgN"/>
    <property type="match status" value="1"/>
</dbReference>
<dbReference type="STRING" id="1720063.SAMN05216217_101402"/>
<name>A0A1I4NLC5_9GAMM</name>
<comment type="function">
    <text evidence="1">Required for the efficient initiation of filament assembly.</text>
</comment>
<dbReference type="InterPro" id="IPR036679">
    <property type="entry name" value="FlgN-like_sf"/>
</dbReference>
<dbReference type="Gene3D" id="1.20.58.300">
    <property type="entry name" value="FlgN-like"/>
    <property type="match status" value="1"/>
</dbReference>
<dbReference type="AlphaFoldDB" id="A0A1I4NLC5"/>
<evidence type="ECO:0000256" key="4">
    <source>
        <dbReference type="SAM" id="MobiDB-lite"/>
    </source>
</evidence>
<feature type="compositionally biased region" description="Polar residues" evidence="4">
    <location>
        <begin position="146"/>
        <end position="156"/>
    </location>
</feature>
<sequence length="156" mass="17723">MPVNQLCALLKTATDDCNAYIALLDQEQQALIKSDLVNLEKILHEKSPLLQRLAGHDQQIADWCQHHADNSDPRQLKALVVSLDEPELQEQYGFFVTALELCQSANLRNARLMHHSQSNTQRLLDLLRNQGETSRNLYDRQGLTPRGSTQRPIDKA</sequence>
<dbReference type="EMBL" id="FOUI01000001">
    <property type="protein sequence ID" value="SFM16324.1"/>
    <property type="molecule type" value="Genomic_DNA"/>
</dbReference>
<evidence type="ECO:0000256" key="1">
    <source>
        <dbReference type="ARBA" id="ARBA00002397"/>
    </source>
</evidence>
<keyword evidence="3" id="KW-1005">Bacterial flagellum biogenesis</keyword>
<feature type="region of interest" description="Disordered" evidence="4">
    <location>
        <begin position="135"/>
        <end position="156"/>
    </location>
</feature>
<keyword evidence="5" id="KW-0282">Flagellum</keyword>
<evidence type="ECO:0000256" key="2">
    <source>
        <dbReference type="ARBA" id="ARBA00007703"/>
    </source>
</evidence>
<keyword evidence="5" id="KW-0966">Cell projection</keyword>
<organism evidence="5 6">
    <name type="scientific">Halopseudomonas yangmingensis</name>
    <dbReference type="NCBI Taxonomy" id="1720063"/>
    <lineage>
        <taxon>Bacteria</taxon>
        <taxon>Pseudomonadati</taxon>
        <taxon>Pseudomonadota</taxon>
        <taxon>Gammaproteobacteria</taxon>
        <taxon>Pseudomonadales</taxon>
        <taxon>Pseudomonadaceae</taxon>
        <taxon>Halopseudomonas</taxon>
    </lineage>
</organism>
<evidence type="ECO:0000313" key="5">
    <source>
        <dbReference type="EMBL" id="SFM16324.1"/>
    </source>
</evidence>
<dbReference type="RefSeq" id="WP_093471917.1">
    <property type="nucleotide sequence ID" value="NZ_FOUI01000001.1"/>
</dbReference>
<dbReference type="InterPro" id="IPR007809">
    <property type="entry name" value="FlgN-like"/>
</dbReference>